<dbReference type="Proteomes" id="UP000770717">
    <property type="component" value="Unassembled WGS sequence"/>
</dbReference>
<comment type="caution">
    <text evidence="1">The sequence shown here is derived from an EMBL/GenBank/DDBJ whole genome shotgun (WGS) entry which is preliminary data.</text>
</comment>
<reference evidence="1" key="1">
    <citation type="thesis" date="2020" institute="ProQuest LLC" country="789 East Eisenhower Parkway, Ann Arbor, MI, USA">
        <title>Comparative Genomics and Chromosome Evolution.</title>
        <authorList>
            <person name="Mudd A.B."/>
        </authorList>
    </citation>
    <scope>NUCLEOTIDE SEQUENCE</scope>
    <source>
        <strain evidence="1">HN-11 Male</strain>
        <tissue evidence="1">Kidney and liver</tissue>
    </source>
</reference>
<organism evidence="1 2">
    <name type="scientific">Eleutherodactylus coqui</name>
    <name type="common">Puerto Rican coqui</name>
    <dbReference type="NCBI Taxonomy" id="57060"/>
    <lineage>
        <taxon>Eukaryota</taxon>
        <taxon>Metazoa</taxon>
        <taxon>Chordata</taxon>
        <taxon>Craniata</taxon>
        <taxon>Vertebrata</taxon>
        <taxon>Euteleostomi</taxon>
        <taxon>Amphibia</taxon>
        <taxon>Batrachia</taxon>
        <taxon>Anura</taxon>
        <taxon>Neobatrachia</taxon>
        <taxon>Hyloidea</taxon>
        <taxon>Eleutherodactylidae</taxon>
        <taxon>Eleutherodactylinae</taxon>
        <taxon>Eleutherodactylus</taxon>
        <taxon>Eleutherodactylus</taxon>
    </lineage>
</organism>
<name>A0A8J6K853_ELECQ</name>
<protein>
    <submittedName>
        <fullName evidence="1">Uncharacterized protein</fullName>
    </submittedName>
</protein>
<evidence type="ECO:0000313" key="2">
    <source>
        <dbReference type="Proteomes" id="UP000770717"/>
    </source>
</evidence>
<dbReference type="EMBL" id="WNTK01000005">
    <property type="protein sequence ID" value="KAG9483322.1"/>
    <property type="molecule type" value="Genomic_DNA"/>
</dbReference>
<evidence type="ECO:0000313" key="1">
    <source>
        <dbReference type="EMBL" id="KAG9483322.1"/>
    </source>
</evidence>
<dbReference type="AlphaFoldDB" id="A0A8J6K853"/>
<accession>A0A8J6K853</accession>
<sequence>MIHFTPIGTSIPPCCILFNDRYKALAFCSEHICDYFSLTDSTTYSVHVSSLNTSMTFTRVHWTYNGVPSNLLSLSVKGLQAS</sequence>
<keyword evidence="2" id="KW-1185">Reference proteome</keyword>
<proteinExistence type="predicted"/>
<gene>
    <name evidence="1" type="ORF">GDO78_009315</name>
</gene>